<accession>A0A963Z2V2</accession>
<protein>
    <submittedName>
        <fullName evidence="1">Uncharacterized protein</fullName>
    </submittedName>
</protein>
<evidence type="ECO:0000313" key="1">
    <source>
        <dbReference type="EMBL" id="MCB8881516.1"/>
    </source>
</evidence>
<dbReference type="RefSeq" id="WP_227308182.1">
    <property type="nucleotide sequence ID" value="NZ_JAESVA010000004.1"/>
</dbReference>
<dbReference type="EMBL" id="JAESVA010000004">
    <property type="protein sequence ID" value="MCB8881516.1"/>
    <property type="molecule type" value="Genomic_DNA"/>
</dbReference>
<organism evidence="1 2">
    <name type="scientific">Acidisoma cellulosilyticum</name>
    <dbReference type="NCBI Taxonomy" id="2802395"/>
    <lineage>
        <taxon>Bacteria</taxon>
        <taxon>Pseudomonadati</taxon>
        <taxon>Pseudomonadota</taxon>
        <taxon>Alphaproteobacteria</taxon>
        <taxon>Acetobacterales</taxon>
        <taxon>Acidocellaceae</taxon>
        <taxon>Acidisoma</taxon>
    </lineage>
</organism>
<gene>
    <name evidence="1" type="ORF">ACELLULO517_14795</name>
</gene>
<keyword evidence="2" id="KW-1185">Reference proteome</keyword>
<comment type="caution">
    <text evidence="1">The sequence shown here is derived from an EMBL/GenBank/DDBJ whole genome shotgun (WGS) entry which is preliminary data.</text>
</comment>
<proteinExistence type="predicted"/>
<dbReference type="AlphaFoldDB" id="A0A963Z2V2"/>
<reference evidence="1 2" key="1">
    <citation type="journal article" date="2021" name="Microorganisms">
        <title>Acidisoma silvae sp. nov. and Acidisomacellulosilytica sp. nov., Two Acidophilic Bacteria Isolated from Decaying Wood, Hydrolyzing Cellulose and Producing Poly-3-hydroxybutyrate.</title>
        <authorList>
            <person name="Mieszkin S."/>
            <person name="Pouder E."/>
            <person name="Uroz S."/>
            <person name="Simon-Colin C."/>
            <person name="Alain K."/>
        </authorList>
    </citation>
    <scope>NUCLEOTIDE SEQUENCE [LARGE SCALE GENOMIC DNA]</scope>
    <source>
        <strain evidence="1 2">HW T5.17</strain>
    </source>
</reference>
<sequence length="127" mass="13555">MGVSTAHSPFRANRVALAWTAGAAQLPYLVSFLESLTLENCAAPGAVILVHGQLLPSSLPTAMSASGHTCLYRLAPSTSLPLDSLARPAHWELARISREAWTESLGLFSMQRPAIVFSEAPLIQAIM</sequence>
<evidence type="ECO:0000313" key="2">
    <source>
        <dbReference type="Proteomes" id="UP000721844"/>
    </source>
</evidence>
<name>A0A963Z2V2_9PROT</name>
<dbReference type="Proteomes" id="UP000721844">
    <property type="component" value="Unassembled WGS sequence"/>
</dbReference>